<evidence type="ECO:0000313" key="2">
    <source>
        <dbReference type="Proteomes" id="UP000762676"/>
    </source>
</evidence>
<accession>A0AAV4HKH6</accession>
<dbReference type="Proteomes" id="UP000762676">
    <property type="component" value="Unassembled WGS sequence"/>
</dbReference>
<gene>
    <name evidence="1" type="ORF">ElyMa_002748400</name>
</gene>
<keyword evidence="2" id="KW-1185">Reference proteome</keyword>
<reference evidence="1 2" key="1">
    <citation type="journal article" date="2021" name="Elife">
        <title>Chloroplast acquisition without the gene transfer in kleptoplastic sea slugs, Plakobranchus ocellatus.</title>
        <authorList>
            <person name="Maeda T."/>
            <person name="Takahashi S."/>
            <person name="Yoshida T."/>
            <person name="Shimamura S."/>
            <person name="Takaki Y."/>
            <person name="Nagai Y."/>
            <person name="Toyoda A."/>
            <person name="Suzuki Y."/>
            <person name="Arimoto A."/>
            <person name="Ishii H."/>
            <person name="Satoh N."/>
            <person name="Nishiyama T."/>
            <person name="Hasebe M."/>
            <person name="Maruyama T."/>
            <person name="Minagawa J."/>
            <person name="Obokata J."/>
            <person name="Shigenobu S."/>
        </authorList>
    </citation>
    <scope>NUCLEOTIDE SEQUENCE [LARGE SCALE GENOMIC DNA]</scope>
</reference>
<organism evidence="1 2">
    <name type="scientific">Elysia marginata</name>
    <dbReference type="NCBI Taxonomy" id="1093978"/>
    <lineage>
        <taxon>Eukaryota</taxon>
        <taxon>Metazoa</taxon>
        <taxon>Spiralia</taxon>
        <taxon>Lophotrochozoa</taxon>
        <taxon>Mollusca</taxon>
        <taxon>Gastropoda</taxon>
        <taxon>Heterobranchia</taxon>
        <taxon>Euthyneura</taxon>
        <taxon>Panpulmonata</taxon>
        <taxon>Sacoglossa</taxon>
        <taxon>Placobranchoidea</taxon>
        <taxon>Plakobranchidae</taxon>
        <taxon>Elysia</taxon>
    </lineage>
</organism>
<name>A0AAV4HKH6_9GAST</name>
<evidence type="ECO:0000313" key="1">
    <source>
        <dbReference type="EMBL" id="GFR97563.1"/>
    </source>
</evidence>
<comment type="caution">
    <text evidence="1">The sequence shown here is derived from an EMBL/GenBank/DDBJ whole genome shotgun (WGS) entry which is preliminary data.</text>
</comment>
<dbReference type="EMBL" id="BMAT01005639">
    <property type="protein sequence ID" value="GFR97563.1"/>
    <property type="molecule type" value="Genomic_DNA"/>
</dbReference>
<protein>
    <submittedName>
        <fullName evidence="1">Uncharacterized protein</fullName>
    </submittedName>
</protein>
<dbReference type="AlphaFoldDB" id="A0AAV4HKH6"/>
<sequence>MGIIAQSWTSAPAAIRVSCSDGLPCTLSQPVTLRLLARGIKLPRVLQKSHRKPTFASSLSNANYTGQRIATIISATSERIHQITSKINVYGVAAKNRASFVSPNGPISRRSEVGSPGKASDQKGDCLMIKLYPDTFWF</sequence>
<proteinExistence type="predicted"/>